<protein>
    <recommendedName>
        <fullName evidence="4">Type II secretion system protein</fullName>
    </recommendedName>
</protein>
<sequence length="150" mass="17227">MKPAAPGAIRLLGWLAILAVVSAIVLAFLEIGSPADARRDRSDAIRVERLWSIASAVRSYFEEHKKLPADLAELTKKDYWSRANEEDPVTKKPFEYRIVDETQFELCATFEMDWTLERARKKALLYWEPLPFAEHKKGRQCFTLSAKKAD</sequence>
<dbReference type="KEGG" id="npy:NPRO_21140"/>
<dbReference type="Proteomes" id="UP000662873">
    <property type="component" value="Chromosome"/>
</dbReference>
<evidence type="ECO:0000313" key="3">
    <source>
        <dbReference type="Proteomes" id="UP000662873"/>
    </source>
</evidence>
<keyword evidence="1" id="KW-1133">Transmembrane helix</keyword>
<organism evidence="2 3">
    <name type="scientific">Candidatus Nitrosymbiomonas proteolyticus</name>
    <dbReference type="NCBI Taxonomy" id="2608984"/>
    <lineage>
        <taxon>Bacteria</taxon>
        <taxon>Bacillati</taxon>
        <taxon>Armatimonadota</taxon>
        <taxon>Armatimonadota incertae sedis</taxon>
        <taxon>Candidatus Nitrosymbiomonas</taxon>
    </lineage>
</organism>
<accession>A0A809RAP4</accession>
<reference evidence="2" key="1">
    <citation type="journal article" name="DNA Res.">
        <title>The physiological potential of anammox bacteria as revealed by their core genome structure.</title>
        <authorList>
            <person name="Okubo T."/>
            <person name="Toyoda A."/>
            <person name="Fukuhara K."/>
            <person name="Uchiyama I."/>
            <person name="Harigaya Y."/>
            <person name="Kuroiwa M."/>
            <person name="Suzuki T."/>
            <person name="Murakami Y."/>
            <person name="Suwa Y."/>
            <person name="Takami H."/>
        </authorList>
    </citation>
    <scope>NUCLEOTIDE SEQUENCE</scope>
    <source>
        <strain evidence="2">317325-2</strain>
    </source>
</reference>
<evidence type="ECO:0000313" key="2">
    <source>
        <dbReference type="EMBL" id="BBO24519.1"/>
    </source>
</evidence>
<gene>
    <name evidence="2" type="ORF">NPRO_21140</name>
</gene>
<dbReference type="EMBL" id="AP021858">
    <property type="protein sequence ID" value="BBO24519.1"/>
    <property type="molecule type" value="Genomic_DNA"/>
</dbReference>
<feature type="transmembrane region" description="Helical" evidence="1">
    <location>
        <begin position="12"/>
        <end position="31"/>
    </location>
</feature>
<evidence type="ECO:0008006" key="4">
    <source>
        <dbReference type="Google" id="ProtNLM"/>
    </source>
</evidence>
<keyword evidence="1" id="KW-0812">Transmembrane</keyword>
<name>A0A809RAP4_9BACT</name>
<keyword evidence="1" id="KW-0472">Membrane</keyword>
<proteinExistence type="predicted"/>
<dbReference type="AlphaFoldDB" id="A0A809RAP4"/>
<evidence type="ECO:0000256" key="1">
    <source>
        <dbReference type="SAM" id="Phobius"/>
    </source>
</evidence>